<keyword evidence="5" id="KW-0378">Hydrolase</keyword>
<evidence type="ECO:0000259" key="4">
    <source>
        <dbReference type="Pfam" id="PF00772"/>
    </source>
</evidence>
<dbReference type="AlphaFoldDB" id="A0A101TCV0"/>
<reference evidence="5 6" key="1">
    <citation type="submission" date="2015-10" db="EMBL/GenBank/DDBJ databases">
        <title>Draft genome sequence of Streptomyces bungoensis DSM 41781, type strain for the species Streptomyces bungoensis.</title>
        <authorList>
            <person name="Ruckert C."/>
            <person name="Winkler A."/>
            <person name="Kalinowski J."/>
            <person name="Kampfer P."/>
            <person name="Glaeser S."/>
        </authorList>
    </citation>
    <scope>NUCLEOTIDE SEQUENCE [LARGE SCALE GENOMIC DNA]</scope>
    <source>
        <strain evidence="5 6">DSM 41781</strain>
    </source>
</reference>
<dbReference type="EMBL" id="LMWX01000003">
    <property type="protein sequence ID" value="KUN89976.1"/>
    <property type="molecule type" value="Genomic_DNA"/>
</dbReference>
<proteinExistence type="predicted"/>
<dbReference type="RefSeq" id="WP_058082609.1">
    <property type="nucleotide sequence ID" value="NZ_KQ948851.1"/>
</dbReference>
<accession>A0A101TCV0</accession>
<dbReference type="Pfam" id="PF00772">
    <property type="entry name" value="DnaB"/>
    <property type="match status" value="2"/>
</dbReference>
<dbReference type="OrthoDB" id="2970604at2"/>
<dbReference type="GO" id="GO:0003678">
    <property type="term" value="F:DNA helicase activity"/>
    <property type="evidence" value="ECO:0007669"/>
    <property type="project" value="InterPro"/>
</dbReference>
<protein>
    <submittedName>
        <fullName evidence="5">Replicative DNA helicase</fullName>
    </submittedName>
</protein>
<dbReference type="SUPFAM" id="SSF48024">
    <property type="entry name" value="N-terminal domain of DnaB helicase"/>
    <property type="match status" value="2"/>
</dbReference>
<dbReference type="GO" id="GO:0003677">
    <property type="term" value="F:DNA binding"/>
    <property type="evidence" value="ECO:0007669"/>
    <property type="project" value="UniProtKB-KW"/>
</dbReference>
<dbReference type="Proteomes" id="UP000053024">
    <property type="component" value="Unassembled WGS sequence"/>
</dbReference>
<feature type="compositionally biased region" description="Low complexity" evidence="3">
    <location>
        <begin position="350"/>
        <end position="372"/>
    </location>
</feature>
<comment type="caution">
    <text evidence="5">The sequence shown here is derived from an EMBL/GenBank/DDBJ whole genome shotgun (WGS) entry which is preliminary data.</text>
</comment>
<feature type="domain" description="DNA helicase DnaB-like N-terminal" evidence="4">
    <location>
        <begin position="193"/>
        <end position="278"/>
    </location>
</feature>
<keyword evidence="6" id="KW-1185">Reference proteome</keyword>
<dbReference type="InterPro" id="IPR016136">
    <property type="entry name" value="DNA_helicase_N/primase_C"/>
</dbReference>
<sequence>MPHVPEPEEDDLDAIAPPQPVFHVEQALLGALLLDPHRLSDVTGIAADSFSTPAHAALFAAISTLPPPDPAEHAKNTKWLDQVLATGREQARGLTASYLHTLVQVCPWPRHAPAYARMVEAEHARRRLQTAAERLTQIVNDASLPHPVETVLAEADALAAVVDDITSRFPPRAGVLPRTAAPPPAITTDHTEAAEEEQLLLATATAHPADIESVRWLLPDDLTRPLHAGLWQCLTALARRREPVDPVTVLWEAQQRGLLDNASEPSKVLRLLAEPAGSVEHWAERALQRSLLATADHAGRRISAYAGDPANTPFQLVVGARRSLADIRAVRTRWQHATGTVPPPRPRPAPATRAGPPTTTAAHAARAARATR</sequence>
<dbReference type="STRING" id="285568.AQJ66_02650"/>
<organism evidence="5 6">
    <name type="scientific">Streptomyces bungoensis</name>
    <dbReference type="NCBI Taxonomy" id="285568"/>
    <lineage>
        <taxon>Bacteria</taxon>
        <taxon>Bacillati</taxon>
        <taxon>Actinomycetota</taxon>
        <taxon>Actinomycetes</taxon>
        <taxon>Kitasatosporales</taxon>
        <taxon>Streptomycetaceae</taxon>
        <taxon>Streptomyces</taxon>
    </lineage>
</organism>
<evidence type="ECO:0000256" key="2">
    <source>
        <dbReference type="ARBA" id="ARBA00023125"/>
    </source>
</evidence>
<keyword evidence="5" id="KW-0067">ATP-binding</keyword>
<evidence type="ECO:0000256" key="1">
    <source>
        <dbReference type="ARBA" id="ARBA00022705"/>
    </source>
</evidence>
<evidence type="ECO:0000256" key="3">
    <source>
        <dbReference type="SAM" id="MobiDB-lite"/>
    </source>
</evidence>
<dbReference type="Gene3D" id="1.10.860.10">
    <property type="entry name" value="DNAb Helicase, Chain A"/>
    <property type="match status" value="2"/>
</dbReference>
<evidence type="ECO:0000313" key="5">
    <source>
        <dbReference type="EMBL" id="KUN89976.1"/>
    </source>
</evidence>
<gene>
    <name evidence="5" type="ORF">AQJ66_02650</name>
</gene>
<keyword evidence="2" id="KW-0238">DNA-binding</keyword>
<keyword evidence="5" id="KW-0347">Helicase</keyword>
<dbReference type="PANTHER" id="PTHR30153:SF2">
    <property type="entry name" value="REPLICATIVE DNA HELICASE"/>
    <property type="match status" value="1"/>
</dbReference>
<dbReference type="GO" id="GO:0005829">
    <property type="term" value="C:cytosol"/>
    <property type="evidence" value="ECO:0007669"/>
    <property type="project" value="TreeGrafter"/>
</dbReference>
<feature type="region of interest" description="Disordered" evidence="3">
    <location>
        <begin position="335"/>
        <end position="372"/>
    </location>
</feature>
<dbReference type="InterPro" id="IPR007693">
    <property type="entry name" value="DNA_helicase_DnaB-like_N"/>
</dbReference>
<dbReference type="GO" id="GO:0005524">
    <property type="term" value="F:ATP binding"/>
    <property type="evidence" value="ECO:0007669"/>
    <property type="project" value="InterPro"/>
</dbReference>
<evidence type="ECO:0000313" key="6">
    <source>
        <dbReference type="Proteomes" id="UP000053024"/>
    </source>
</evidence>
<dbReference type="PANTHER" id="PTHR30153">
    <property type="entry name" value="REPLICATIVE DNA HELICASE DNAB"/>
    <property type="match status" value="1"/>
</dbReference>
<keyword evidence="5" id="KW-0547">Nucleotide-binding</keyword>
<keyword evidence="1" id="KW-0235">DNA replication</keyword>
<dbReference type="GO" id="GO:0006260">
    <property type="term" value="P:DNA replication"/>
    <property type="evidence" value="ECO:0007669"/>
    <property type="project" value="UniProtKB-KW"/>
</dbReference>
<dbReference type="InterPro" id="IPR036185">
    <property type="entry name" value="DNA_heli_DnaB-like_N_sf"/>
</dbReference>
<name>A0A101TCV0_9ACTN</name>
<feature type="domain" description="DNA helicase DnaB-like N-terminal" evidence="4">
    <location>
        <begin position="23"/>
        <end position="120"/>
    </location>
</feature>